<evidence type="ECO:0000313" key="1">
    <source>
        <dbReference type="EMBL" id="PGS94822.1"/>
    </source>
</evidence>
<comment type="caution">
    <text evidence="1">The sequence shown here is derived from an EMBL/GenBank/DDBJ whole genome shotgun (WGS) entry which is preliminary data.</text>
</comment>
<proteinExistence type="predicted"/>
<name>A0A2C1D327_BACCE</name>
<evidence type="ECO:0000313" key="2">
    <source>
        <dbReference type="Proteomes" id="UP000225872"/>
    </source>
</evidence>
<protein>
    <submittedName>
        <fullName evidence="1">Uncharacterized protein</fullName>
    </submittedName>
</protein>
<dbReference type="SUPFAM" id="SSF52540">
    <property type="entry name" value="P-loop containing nucleoside triphosphate hydrolases"/>
    <property type="match status" value="1"/>
</dbReference>
<dbReference type="Proteomes" id="UP000225872">
    <property type="component" value="Unassembled WGS sequence"/>
</dbReference>
<accession>A0A2C1D327</accession>
<gene>
    <name evidence="1" type="ORF">COD09_23925</name>
</gene>
<sequence length="258" mass="30771">MDDERPLVIDAKREENKEDMKTHIMPYIQERYRQIKEINEEKTNKENVTEEKEKLAVLTRTIDEARLIHTWCKEMNVPSKLEVGGNFFTSKAVRDFYSLTLFLLYPKNKKYLANVLNGPYGQSDTYLLHELLASNGNDFGINRLIRESSNIDFQDYINQLKYHPVLAVLRSIIQEVNPYHWVYSRKLDERKENQTSEFDEEQLKQEAAIHTKQYELNIGKLFEMMHQRFSEEFVSLHQITNWLYVQIATNREEDEIQV</sequence>
<organism evidence="1 2">
    <name type="scientific">Bacillus cereus</name>
    <dbReference type="NCBI Taxonomy" id="1396"/>
    <lineage>
        <taxon>Bacteria</taxon>
        <taxon>Bacillati</taxon>
        <taxon>Bacillota</taxon>
        <taxon>Bacilli</taxon>
        <taxon>Bacillales</taxon>
        <taxon>Bacillaceae</taxon>
        <taxon>Bacillus</taxon>
        <taxon>Bacillus cereus group</taxon>
    </lineage>
</organism>
<reference evidence="1 2" key="1">
    <citation type="submission" date="2017-09" db="EMBL/GenBank/DDBJ databases">
        <title>Large-scale bioinformatics analysis of Bacillus genomes uncovers conserved roles of natural products in bacterial physiology.</title>
        <authorList>
            <consortium name="Agbiome Team Llc"/>
            <person name="Bleich R.M."/>
            <person name="Grubbs K.J."/>
            <person name="Santa Maria K.C."/>
            <person name="Allen S.E."/>
            <person name="Farag S."/>
            <person name="Shank E.A."/>
            <person name="Bowers A."/>
        </authorList>
    </citation>
    <scope>NUCLEOTIDE SEQUENCE [LARGE SCALE GENOMIC DNA]</scope>
    <source>
        <strain evidence="1 2">AFS041432</strain>
    </source>
</reference>
<dbReference type="InterPro" id="IPR027417">
    <property type="entry name" value="P-loop_NTPase"/>
</dbReference>
<dbReference type="AlphaFoldDB" id="A0A2C1D327"/>
<dbReference type="EMBL" id="NULO01000117">
    <property type="protein sequence ID" value="PGS94822.1"/>
    <property type="molecule type" value="Genomic_DNA"/>
</dbReference>
<dbReference type="Gene3D" id="1.10.486.10">
    <property type="entry name" value="PCRA, domain 4"/>
    <property type="match status" value="1"/>
</dbReference>